<dbReference type="InterPro" id="IPR050515">
    <property type="entry name" value="Beta-lactam/transpept"/>
</dbReference>
<evidence type="ECO:0000256" key="1">
    <source>
        <dbReference type="SAM" id="SignalP"/>
    </source>
</evidence>
<evidence type="ECO:0000313" key="3">
    <source>
        <dbReference type="EMBL" id="GAA2370027.1"/>
    </source>
</evidence>
<dbReference type="EMBL" id="BAAARB010000003">
    <property type="protein sequence ID" value="GAA2370027.1"/>
    <property type="molecule type" value="Genomic_DNA"/>
</dbReference>
<dbReference type="PANTHER" id="PTHR30627:SF24">
    <property type="entry name" value="PENICILLIN-BINDING PROTEIN 4B"/>
    <property type="match status" value="1"/>
</dbReference>
<dbReference type="Gene3D" id="3.40.710.10">
    <property type="entry name" value="DD-peptidase/beta-lactamase superfamily"/>
    <property type="match status" value="1"/>
</dbReference>
<reference evidence="4" key="1">
    <citation type="journal article" date="2019" name="Int. J. Syst. Evol. Microbiol.">
        <title>The Global Catalogue of Microorganisms (GCM) 10K type strain sequencing project: providing services to taxonomists for standard genome sequencing and annotation.</title>
        <authorList>
            <consortium name="The Broad Institute Genomics Platform"/>
            <consortium name="The Broad Institute Genome Sequencing Center for Infectious Disease"/>
            <person name="Wu L."/>
            <person name="Ma J."/>
        </authorList>
    </citation>
    <scope>NUCLEOTIDE SEQUENCE [LARGE SCALE GENOMIC DNA]</scope>
    <source>
        <strain evidence="4">JCM 16227</strain>
    </source>
</reference>
<gene>
    <name evidence="3" type="ORF">GCM10009855_06660</name>
</gene>
<evidence type="ECO:0000259" key="2">
    <source>
        <dbReference type="Pfam" id="PF00905"/>
    </source>
</evidence>
<keyword evidence="4" id="KW-1185">Reference proteome</keyword>
<accession>A0ABP5U602</accession>
<dbReference type="SUPFAM" id="SSF56601">
    <property type="entry name" value="beta-lactamase/transpeptidase-like"/>
    <property type="match status" value="1"/>
</dbReference>
<dbReference type="PROSITE" id="PS51257">
    <property type="entry name" value="PROKAR_LIPOPROTEIN"/>
    <property type="match status" value="1"/>
</dbReference>
<dbReference type="InterPro" id="IPR012338">
    <property type="entry name" value="Beta-lactam/transpept-like"/>
</dbReference>
<dbReference type="PANTHER" id="PTHR30627">
    <property type="entry name" value="PEPTIDOGLYCAN D,D-TRANSPEPTIDASE"/>
    <property type="match status" value="1"/>
</dbReference>
<comment type="caution">
    <text evidence="3">The sequence shown here is derived from an EMBL/GenBank/DDBJ whole genome shotgun (WGS) entry which is preliminary data.</text>
</comment>
<evidence type="ECO:0000313" key="4">
    <source>
        <dbReference type="Proteomes" id="UP001501170"/>
    </source>
</evidence>
<feature type="signal peptide" evidence="1">
    <location>
        <begin position="1"/>
        <end position="19"/>
    </location>
</feature>
<sequence>MRRIAVGVVLILLVALATACGSDPSPAQRLADALNGRDMTAAASVTDDPASAEKAFTASFDGMGEAKVHVSVGGEDDDELNWSWSLPHGRTVDYTTSVAETGGKVRWTPQLIHRDLKPGARLLYSDDKTYDVPVVDRSGRDLLTWQEVTVVSLAPDRSGSAEALAARLRPVAPTVTAASVRADVKGKKEPTTIVTLRAADAKKAGDLASIPGVTVRKEGRLLTASKDLRSPAVAGLEEQWRKSIDAAAGATVAIADAEGNPIGRVKTFDGRTPERVETTLDVTLQRAANAAVATSRRPTMLVAIRPSTGGILAVAQNEGADRQGPVALSGLYPPGSTFKTVTTLAALDAGVTKPDAILPCPGKKRIGDRVIPNENEFDLGAVPLHTAFSRSCNTTMAALSAELSDTALTDTARSLGLGVDYTIPGLTSVTGAVPAAKTTAAKVENGIGQGTVTASPFGMALAEASLAARHTVTPTLIQGRATGESARPSEISASAAAALRTMMRETVSSGTATALRDIPGLGGKTGTAEFGDNTHSHGWFAGIDGDLAFATLVVGGDSSAPAVQVSGEFLRAAKADLP</sequence>
<feature type="domain" description="Penicillin-binding protein transpeptidase" evidence="2">
    <location>
        <begin position="300"/>
        <end position="557"/>
    </location>
</feature>
<dbReference type="RefSeq" id="WP_346074907.1">
    <property type="nucleotide sequence ID" value="NZ_BAAARB010000003.1"/>
</dbReference>
<protein>
    <submittedName>
        <fullName evidence="3">Penicillin-binding transpeptidase domain-containing protein</fullName>
    </submittedName>
</protein>
<organism evidence="3 4">
    <name type="scientific">Gordonia cholesterolivorans</name>
    <dbReference type="NCBI Taxonomy" id="559625"/>
    <lineage>
        <taxon>Bacteria</taxon>
        <taxon>Bacillati</taxon>
        <taxon>Actinomycetota</taxon>
        <taxon>Actinomycetes</taxon>
        <taxon>Mycobacteriales</taxon>
        <taxon>Gordoniaceae</taxon>
        <taxon>Gordonia</taxon>
    </lineage>
</organism>
<dbReference type="InterPro" id="IPR001460">
    <property type="entry name" value="PCN-bd_Tpept"/>
</dbReference>
<dbReference type="Pfam" id="PF00905">
    <property type="entry name" value="Transpeptidase"/>
    <property type="match status" value="1"/>
</dbReference>
<feature type="chain" id="PRO_5046613572" evidence="1">
    <location>
        <begin position="20"/>
        <end position="578"/>
    </location>
</feature>
<name>A0ABP5U602_9ACTN</name>
<dbReference type="Proteomes" id="UP001501170">
    <property type="component" value="Unassembled WGS sequence"/>
</dbReference>
<keyword evidence="1" id="KW-0732">Signal</keyword>
<proteinExistence type="predicted"/>